<keyword evidence="3" id="KW-1185">Reference proteome</keyword>
<organism evidence="2 3">
    <name type="scientific">Glarea lozoyensis (strain ATCC 74030 / MF5533)</name>
    <dbReference type="NCBI Taxonomy" id="1104152"/>
    <lineage>
        <taxon>Eukaryota</taxon>
        <taxon>Fungi</taxon>
        <taxon>Dikarya</taxon>
        <taxon>Ascomycota</taxon>
        <taxon>Pezizomycotina</taxon>
        <taxon>Leotiomycetes</taxon>
        <taxon>Helotiales</taxon>
        <taxon>Helotiaceae</taxon>
        <taxon>Glarea</taxon>
    </lineage>
</organism>
<evidence type="ECO:0000256" key="1">
    <source>
        <dbReference type="SAM" id="MobiDB-lite"/>
    </source>
</evidence>
<accession>H0EEZ2</accession>
<name>H0EEZ2_GLAL7</name>
<dbReference type="OrthoDB" id="5226996at2759"/>
<dbReference type="AlphaFoldDB" id="H0EEZ2"/>
<dbReference type="InParanoid" id="H0EEZ2"/>
<feature type="compositionally biased region" description="Pro residues" evidence="1">
    <location>
        <begin position="198"/>
        <end position="213"/>
    </location>
</feature>
<feature type="region of interest" description="Disordered" evidence="1">
    <location>
        <begin position="191"/>
        <end position="216"/>
    </location>
</feature>
<evidence type="ECO:0000313" key="2">
    <source>
        <dbReference type="EMBL" id="EHL03055.1"/>
    </source>
</evidence>
<sequence length="493" mass="55614">MITNHSDAPRQSGIFKFGRSITAGFNPANWKIWSKTQPAVRDERTEQQRLWDAQKEMADRKYEELRRSGYIPVSTKTTPKRAKHDSAIYMSNGPITPPRHSVSAASSPVGAQSKHPSHMKKTFGSKKSSLSNMKKAFGESATSLRGGVTKSVKRISSRKDLTKQQKLQEKLSKAEYNTEKYRRQLAELMDESDSAAPTPTPITVAPPPAPPRFVPILSSLPSERLLAGYISDDGEEDELEQDTNIGRAVSVSRSNAPVRKTSIPQLQKEIEEKKRQLTPIRSRIHIITEGGDVPPIPRLPEMYKDSKVAEPQKGLPRDTESFKRDVWWPNIRTQVQLGSGDAFQFWVAVHFHASDIITPQDVQTMTANPNSKDLYDLLERRDIEYVFGCPSLKWWLQLTFECRIDGISVLSEGVNYVWDQATDQAQAQELGPAGPWVQHVHFDMKPHNIMLGERDAQHPDTPILKEQFTDAWDYQDWAISGIAGIYGTATNVW</sequence>
<feature type="compositionally biased region" description="Basic residues" evidence="1">
    <location>
        <begin position="115"/>
        <end position="124"/>
    </location>
</feature>
<gene>
    <name evidence="2" type="ORF">M7I_1029</name>
</gene>
<protein>
    <submittedName>
        <fullName evidence="2">Uncharacterized protein</fullName>
    </submittedName>
</protein>
<feature type="compositionally biased region" description="Basic and acidic residues" evidence="1">
    <location>
        <begin position="157"/>
        <end position="169"/>
    </location>
</feature>
<reference evidence="2 3" key="1">
    <citation type="journal article" date="2012" name="Eukaryot. Cell">
        <title>Genome sequence of the fungus Glarea lozoyensis: the first genome sequence of a species from the Helotiaceae family.</title>
        <authorList>
            <person name="Youssar L."/>
            <person name="Gruening B.A."/>
            <person name="Erxleben A."/>
            <person name="Guenther S."/>
            <person name="Huettel W."/>
        </authorList>
    </citation>
    <scope>NUCLEOTIDE SEQUENCE [LARGE SCALE GENOMIC DNA]</scope>
    <source>
        <strain evidence="3">ATCC 74030 / MF5533</strain>
    </source>
</reference>
<proteinExistence type="predicted"/>
<comment type="caution">
    <text evidence="2">The sequence shown here is derived from an EMBL/GenBank/DDBJ whole genome shotgun (WGS) entry which is preliminary data.</text>
</comment>
<dbReference type="EMBL" id="AGUE01000016">
    <property type="protein sequence ID" value="EHL03055.1"/>
    <property type="molecule type" value="Genomic_DNA"/>
</dbReference>
<dbReference type="HOGENOM" id="CLU_553267_0_0_1"/>
<feature type="region of interest" description="Disordered" evidence="1">
    <location>
        <begin position="94"/>
        <end position="169"/>
    </location>
</feature>
<dbReference type="Proteomes" id="UP000005446">
    <property type="component" value="Unassembled WGS sequence"/>
</dbReference>
<evidence type="ECO:0000313" key="3">
    <source>
        <dbReference type="Proteomes" id="UP000005446"/>
    </source>
</evidence>